<dbReference type="AlphaFoldDB" id="A0A4Z2F575"/>
<accession>A0A4Z2F575</accession>
<organism evidence="2 3">
    <name type="scientific">Liparis tanakae</name>
    <name type="common">Tanaka's snailfish</name>
    <dbReference type="NCBI Taxonomy" id="230148"/>
    <lineage>
        <taxon>Eukaryota</taxon>
        <taxon>Metazoa</taxon>
        <taxon>Chordata</taxon>
        <taxon>Craniata</taxon>
        <taxon>Vertebrata</taxon>
        <taxon>Euteleostomi</taxon>
        <taxon>Actinopterygii</taxon>
        <taxon>Neopterygii</taxon>
        <taxon>Teleostei</taxon>
        <taxon>Neoteleostei</taxon>
        <taxon>Acanthomorphata</taxon>
        <taxon>Eupercaria</taxon>
        <taxon>Perciformes</taxon>
        <taxon>Cottioidei</taxon>
        <taxon>Cottales</taxon>
        <taxon>Liparidae</taxon>
        <taxon>Liparis</taxon>
    </lineage>
</organism>
<sequence>MARADAGHLASLCGRTPPPAYGRPEIERLTYGPLDCLNEGICLLDFCHAARRPFDAAAPDAPIVFHRPDRVVYLHAKRRFPRA</sequence>
<feature type="region of interest" description="Disordered" evidence="1">
    <location>
        <begin position="1"/>
        <end position="20"/>
    </location>
</feature>
<gene>
    <name evidence="2" type="ORF">EYF80_053828</name>
</gene>
<proteinExistence type="predicted"/>
<dbReference type="EMBL" id="SRLO01001673">
    <property type="protein sequence ID" value="TNN36010.1"/>
    <property type="molecule type" value="Genomic_DNA"/>
</dbReference>
<keyword evidence="3" id="KW-1185">Reference proteome</keyword>
<evidence type="ECO:0000256" key="1">
    <source>
        <dbReference type="SAM" id="MobiDB-lite"/>
    </source>
</evidence>
<evidence type="ECO:0000313" key="2">
    <source>
        <dbReference type="EMBL" id="TNN36010.1"/>
    </source>
</evidence>
<name>A0A4Z2F575_9TELE</name>
<evidence type="ECO:0000313" key="3">
    <source>
        <dbReference type="Proteomes" id="UP000314294"/>
    </source>
</evidence>
<comment type="caution">
    <text evidence="2">The sequence shown here is derived from an EMBL/GenBank/DDBJ whole genome shotgun (WGS) entry which is preliminary data.</text>
</comment>
<reference evidence="2 3" key="1">
    <citation type="submission" date="2019-03" db="EMBL/GenBank/DDBJ databases">
        <title>First draft genome of Liparis tanakae, snailfish: a comprehensive survey of snailfish specific genes.</title>
        <authorList>
            <person name="Kim W."/>
            <person name="Song I."/>
            <person name="Jeong J.-H."/>
            <person name="Kim D."/>
            <person name="Kim S."/>
            <person name="Ryu S."/>
            <person name="Song J.Y."/>
            <person name="Lee S.K."/>
        </authorList>
    </citation>
    <scope>NUCLEOTIDE SEQUENCE [LARGE SCALE GENOMIC DNA]</scope>
    <source>
        <tissue evidence="2">Muscle</tissue>
    </source>
</reference>
<dbReference type="Proteomes" id="UP000314294">
    <property type="component" value="Unassembled WGS sequence"/>
</dbReference>
<protein>
    <submittedName>
        <fullName evidence="2">Uncharacterized protein</fullName>
    </submittedName>
</protein>